<dbReference type="AlphaFoldDB" id="A0A9X7J4L3"/>
<keyword evidence="2" id="KW-1185">Reference proteome</keyword>
<protein>
    <submittedName>
        <fullName evidence="1">HTH-type transcriptional repressor RghR</fullName>
    </submittedName>
</protein>
<proteinExistence type="predicted"/>
<dbReference type="EMBL" id="PVXL01000021">
    <property type="protein sequence ID" value="PRR76326.1"/>
    <property type="molecule type" value="Genomic_DNA"/>
</dbReference>
<comment type="caution">
    <text evidence="1">The sequence shown here is derived from an EMBL/GenBank/DDBJ whole genome shotgun (WGS) entry which is preliminary data.</text>
</comment>
<organism evidence="1 2">
    <name type="scientific">Neomoorella stamsii</name>
    <dbReference type="NCBI Taxonomy" id="1266720"/>
    <lineage>
        <taxon>Bacteria</taxon>
        <taxon>Bacillati</taxon>
        <taxon>Bacillota</taxon>
        <taxon>Clostridia</taxon>
        <taxon>Neomoorellales</taxon>
        <taxon>Neomoorellaceae</taxon>
        <taxon>Neomoorella</taxon>
    </lineage>
</organism>
<evidence type="ECO:0000313" key="2">
    <source>
        <dbReference type="Proteomes" id="UP000239430"/>
    </source>
</evidence>
<accession>A0A9X7J4L3</accession>
<reference evidence="1 2" key="1">
    <citation type="submission" date="2018-03" db="EMBL/GenBank/DDBJ databases">
        <title>Genome sequence of Moorella stamsii DSM 26217.</title>
        <authorList>
            <person name="Poehlein A."/>
            <person name="Daniel R."/>
        </authorList>
    </citation>
    <scope>NUCLEOTIDE SEQUENCE [LARGE SCALE GENOMIC DNA]</scope>
    <source>
        <strain evidence="2">DSM 26217</strain>
    </source>
</reference>
<sequence length="148" mass="17017">MSGFNKEKFAQLLNKARGDRSINQYALQSGVTSAHISRLSRALLNSPPTPQTIKKLADHAYNNVTYEDLMAAAGYLPEEEKQAKPIDTREWYNRDDPPSNIELEEFLRQSNVQFNGAPLDEEDKEDIIEFLKFAWKTLKKEKEKEKGK</sequence>
<dbReference type="RefSeq" id="WP_083476556.1">
    <property type="nucleotide sequence ID" value="NZ_PVXL01000021.1"/>
</dbReference>
<dbReference type="InterPro" id="IPR010982">
    <property type="entry name" value="Lambda_DNA-bd_dom_sf"/>
</dbReference>
<name>A0A9X7J4L3_9FIRM</name>
<evidence type="ECO:0000313" key="1">
    <source>
        <dbReference type="EMBL" id="PRR76326.1"/>
    </source>
</evidence>
<dbReference type="Gene3D" id="1.10.260.40">
    <property type="entry name" value="lambda repressor-like DNA-binding domains"/>
    <property type="match status" value="1"/>
</dbReference>
<dbReference type="GO" id="GO:0003677">
    <property type="term" value="F:DNA binding"/>
    <property type="evidence" value="ECO:0007669"/>
    <property type="project" value="InterPro"/>
</dbReference>
<dbReference type="Proteomes" id="UP000239430">
    <property type="component" value="Unassembled WGS sequence"/>
</dbReference>
<gene>
    <name evidence="1" type="primary">rghR</name>
    <name evidence="1" type="ORF">MOST_04870</name>
</gene>